<evidence type="ECO:0000256" key="1">
    <source>
        <dbReference type="ARBA" id="ARBA00004141"/>
    </source>
</evidence>
<reference evidence="7 8" key="1">
    <citation type="submission" date="2016-10" db="EMBL/GenBank/DDBJ databases">
        <authorList>
            <person name="de Groot N.N."/>
        </authorList>
    </citation>
    <scope>NUCLEOTIDE SEQUENCE [LARGE SCALE GENOMIC DNA]</scope>
    <source>
        <strain evidence="7 8">DSM 19219</strain>
    </source>
</reference>
<keyword evidence="3 6" id="KW-0812">Transmembrane</keyword>
<protein>
    <submittedName>
        <fullName evidence="7">Uncharacterized membrane protein YgdD, TMEM256/DUF423 family</fullName>
    </submittedName>
</protein>
<accession>A0A1H2Y1V0</accession>
<evidence type="ECO:0000256" key="5">
    <source>
        <dbReference type="ARBA" id="ARBA00023136"/>
    </source>
</evidence>
<gene>
    <name evidence="7" type="ORF">SAMN05443545_103348</name>
</gene>
<feature type="transmembrane region" description="Helical" evidence="6">
    <location>
        <begin position="101"/>
        <end position="121"/>
    </location>
</feature>
<evidence type="ECO:0000256" key="6">
    <source>
        <dbReference type="SAM" id="Phobius"/>
    </source>
</evidence>
<dbReference type="RefSeq" id="WP_092568917.1">
    <property type="nucleotide sequence ID" value="NZ_BMXH01000009.1"/>
</dbReference>
<comment type="subcellular location">
    <subcellularLocation>
        <location evidence="1">Membrane</location>
        <topology evidence="1">Multi-pass membrane protein</topology>
    </subcellularLocation>
</comment>
<feature type="transmembrane region" description="Helical" evidence="6">
    <location>
        <begin position="73"/>
        <end position="95"/>
    </location>
</feature>
<proteinExistence type="inferred from homology"/>
<evidence type="ECO:0000256" key="3">
    <source>
        <dbReference type="ARBA" id="ARBA00022692"/>
    </source>
</evidence>
<comment type="similarity">
    <text evidence="2">Belongs to the UPF0382 family.</text>
</comment>
<dbReference type="EMBL" id="FNNI01000003">
    <property type="protein sequence ID" value="SDW99116.1"/>
    <property type="molecule type" value="Genomic_DNA"/>
</dbReference>
<evidence type="ECO:0000256" key="4">
    <source>
        <dbReference type="ARBA" id="ARBA00022989"/>
    </source>
</evidence>
<organism evidence="7 8">
    <name type="scientific">Aidingimonas halophila</name>
    <dbReference type="NCBI Taxonomy" id="574349"/>
    <lineage>
        <taxon>Bacteria</taxon>
        <taxon>Pseudomonadati</taxon>
        <taxon>Pseudomonadota</taxon>
        <taxon>Gammaproteobacteria</taxon>
        <taxon>Oceanospirillales</taxon>
        <taxon>Halomonadaceae</taxon>
        <taxon>Aidingimonas</taxon>
    </lineage>
</organism>
<dbReference type="PANTHER" id="PTHR43461">
    <property type="entry name" value="TRANSMEMBRANE PROTEIN 256"/>
    <property type="match status" value="1"/>
</dbReference>
<dbReference type="InterPro" id="IPR006696">
    <property type="entry name" value="DUF423"/>
</dbReference>
<dbReference type="Proteomes" id="UP000198500">
    <property type="component" value="Unassembled WGS sequence"/>
</dbReference>
<dbReference type="AlphaFoldDB" id="A0A1H2Y1V0"/>
<name>A0A1H2Y1V0_9GAMM</name>
<dbReference type="STRING" id="574349.SAMN05443545_103348"/>
<keyword evidence="8" id="KW-1185">Reference proteome</keyword>
<evidence type="ECO:0000313" key="8">
    <source>
        <dbReference type="Proteomes" id="UP000198500"/>
    </source>
</evidence>
<evidence type="ECO:0000256" key="2">
    <source>
        <dbReference type="ARBA" id="ARBA00009694"/>
    </source>
</evidence>
<dbReference type="PANTHER" id="PTHR43461:SF1">
    <property type="entry name" value="TRANSMEMBRANE PROTEIN 256"/>
    <property type="match status" value="1"/>
</dbReference>
<dbReference type="GO" id="GO:0016020">
    <property type="term" value="C:membrane"/>
    <property type="evidence" value="ECO:0007669"/>
    <property type="project" value="UniProtKB-SubCell"/>
</dbReference>
<sequence length="130" mass="13651">MSYRAAWLVVALSGFLTVVAGAFGAHGLEQRLAPEMLDSFETAVRYQAWHTLAALGVLAWRQSMPLGGQGLTLGLWAAGTVCFSGSIYGLVLAQLSLLGPVTPFGGGLLMAGWLSLGWSAWQAQSPSGRL</sequence>
<dbReference type="Pfam" id="PF04241">
    <property type="entry name" value="DUF423"/>
    <property type="match status" value="1"/>
</dbReference>
<evidence type="ECO:0000313" key="7">
    <source>
        <dbReference type="EMBL" id="SDW99116.1"/>
    </source>
</evidence>
<keyword evidence="4 6" id="KW-1133">Transmembrane helix</keyword>
<dbReference type="OrthoDB" id="9802121at2"/>
<keyword evidence="5 6" id="KW-0472">Membrane</keyword>